<gene>
    <name evidence="5" type="ORF">OEA41_008740</name>
</gene>
<dbReference type="PANTHER" id="PTHR24173:SF74">
    <property type="entry name" value="ANKYRIN REPEAT DOMAIN-CONTAINING PROTEIN 16"/>
    <property type="match status" value="1"/>
</dbReference>
<dbReference type="EMBL" id="JASNWA010000009">
    <property type="protein sequence ID" value="KAK3169357.1"/>
    <property type="molecule type" value="Genomic_DNA"/>
</dbReference>
<accession>A0AAD9Z3M5</accession>
<feature type="repeat" description="ANK" evidence="3">
    <location>
        <begin position="469"/>
        <end position="501"/>
    </location>
</feature>
<feature type="repeat" description="ANK" evidence="3">
    <location>
        <begin position="502"/>
        <end position="534"/>
    </location>
</feature>
<evidence type="ECO:0000256" key="1">
    <source>
        <dbReference type="ARBA" id="ARBA00022737"/>
    </source>
</evidence>
<dbReference type="InterPro" id="IPR036770">
    <property type="entry name" value="Ankyrin_rpt-contain_sf"/>
</dbReference>
<dbReference type="Pfam" id="PF00023">
    <property type="entry name" value="Ank"/>
    <property type="match status" value="1"/>
</dbReference>
<organism evidence="5 6">
    <name type="scientific">Lepraria neglecta</name>
    <dbReference type="NCBI Taxonomy" id="209136"/>
    <lineage>
        <taxon>Eukaryota</taxon>
        <taxon>Fungi</taxon>
        <taxon>Dikarya</taxon>
        <taxon>Ascomycota</taxon>
        <taxon>Pezizomycotina</taxon>
        <taxon>Lecanoromycetes</taxon>
        <taxon>OSLEUM clade</taxon>
        <taxon>Lecanoromycetidae</taxon>
        <taxon>Lecanorales</taxon>
        <taxon>Lecanorineae</taxon>
        <taxon>Stereocaulaceae</taxon>
        <taxon>Lepraria</taxon>
    </lineage>
</organism>
<dbReference type="SMART" id="SM00248">
    <property type="entry name" value="ANK"/>
    <property type="match status" value="7"/>
</dbReference>
<evidence type="ECO:0000256" key="4">
    <source>
        <dbReference type="SAM" id="MobiDB-lite"/>
    </source>
</evidence>
<dbReference type="Pfam" id="PF12796">
    <property type="entry name" value="Ank_2"/>
    <property type="match status" value="2"/>
</dbReference>
<dbReference type="PRINTS" id="PR01415">
    <property type="entry name" value="ANKYRIN"/>
</dbReference>
<dbReference type="InterPro" id="IPR002110">
    <property type="entry name" value="Ankyrin_rpt"/>
</dbReference>
<dbReference type="PANTHER" id="PTHR24173">
    <property type="entry name" value="ANKYRIN REPEAT CONTAINING"/>
    <property type="match status" value="1"/>
</dbReference>
<dbReference type="Gene3D" id="1.25.40.20">
    <property type="entry name" value="Ankyrin repeat-containing domain"/>
    <property type="match status" value="4"/>
</dbReference>
<proteinExistence type="predicted"/>
<evidence type="ECO:0000256" key="2">
    <source>
        <dbReference type="ARBA" id="ARBA00023043"/>
    </source>
</evidence>
<keyword evidence="6" id="KW-1185">Reference proteome</keyword>
<name>A0AAD9Z3M5_9LECA</name>
<dbReference type="Proteomes" id="UP001276659">
    <property type="component" value="Unassembled WGS sequence"/>
</dbReference>
<feature type="repeat" description="ANK" evidence="3">
    <location>
        <begin position="535"/>
        <end position="568"/>
    </location>
</feature>
<protein>
    <recommendedName>
        <fullName evidence="7">Ankyrin</fullName>
    </recommendedName>
</protein>
<dbReference type="PROSITE" id="PS50088">
    <property type="entry name" value="ANK_REPEAT"/>
    <property type="match status" value="5"/>
</dbReference>
<evidence type="ECO:0000313" key="6">
    <source>
        <dbReference type="Proteomes" id="UP001276659"/>
    </source>
</evidence>
<evidence type="ECO:0000313" key="5">
    <source>
        <dbReference type="EMBL" id="KAK3169357.1"/>
    </source>
</evidence>
<feature type="repeat" description="ANK" evidence="3">
    <location>
        <begin position="601"/>
        <end position="633"/>
    </location>
</feature>
<evidence type="ECO:0000256" key="3">
    <source>
        <dbReference type="PROSITE-ProRule" id="PRU00023"/>
    </source>
</evidence>
<evidence type="ECO:0008006" key="7">
    <source>
        <dbReference type="Google" id="ProtNLM"/>
    </source>
</evidence>
<comment type="caution">
    <text evidence="5">The sequence shown here is derived from an EMBL/GenBank/DDBJ whole genome shotgun (WGS) entry which is preliminary data.</text>
</comment>
<reference evidence="5" key="1">
    <citation type="submission" date="2022-11" db="EMBL/GenBank/DDBJ databases">
        <title>Chromosomal genome sequence assembly and mating type (MAT) locus characterization of the leprose asexual lichenized fungus Lepraria neglecta (Nyl.) Erichsen.</title>
        <authorList>
            <person name="Allen J.L."/>
            <person name="Pfeffer B."/>
        </authorList>
    </citation>
    <scope>NUCLEOTIDE SEQUENCE</scope>
    <source>
        <strain evidence="5">Allen 5258</strain>
    </source>
</reference>
<keyword evidence="1" id="KW-0677">Repeat</keyword>
<dbReference type="AlphaFoldDB" id="A0AAD9Z3M5"/>
<dbReference type="SUPFAM" id="SSF48403">
    <property type="entry name" value="Ankyrin repeat"/>
    <property type="match status" value="1"/>
</dbReference>
<keyword evidence="2 3" id="KW-0040">ANK repeat</keyword>
<sequence length="739" mass="81074">MDPVSVSASALTFVGACRTLIAGFRFAKELSNAPAEITEVSEELNDLQHVLTAVGMVTIQREDDVFEVLLSPLFVKVDHILEELCSICGACSKRLRHDAEYAEHLKIQVLARFKWTREKGRVGGLRERLKVLRLDFANQLAAISLLDLAQLRSDLKSLSLKSDCAATVTTQVVDLGVDPPTDYEEKDSEMQIPTGPPPPTPSAVDTDKSRRQNHVSTQPLFQYRESIASEPNALQVIKACSCACHTMTRIKTPGMLQKAFGCLLIKSNGLYGSPACNEFSCHCRINARINISYRFPEWLLDRVMSSVILSNRLSGPQLSLVTLRVVPHTSEIFFHAMSGNIEGIMNLFEKGLAAPSDVNSTLGYSALHYAVDKGHLDLCQFLLKEGARPDVQDQDENSVTDLAWNQICLRKIPAAKAAALQKMFDKDDWFEARQFTILHKIVLNQAPTPRDLAQELSNSTQIIDFADSEGRTPLSWAAEAGNAQAVETLLKFGASTSKKSIIGLTPLHYAARGPDSTCMAILLKHGASVGAKNKWAQSPLNIAAYFQNDPSFVRLLLDHGADIKEKDCFGSSALICTFTNNDRTARYLLSRGADINSRDNGGSTPLCDAIESNSHECITLLLDSGVDLALTDLNGETAFHLLARRGDLDTLKIFLATDTGVFANLKPNSINNDGFTVKDLMMQRVDSTPELEMAFQQLLAKLDPMGNTVMVYDALEESGPVCEKNGPLVDVTVKEILVE</sequence>
<feature type="repeat" description="ANK" evidence="3">
    <location>
        <begin position="362"/>
        <end position="394"/>
    </location>
</feature>
<dbReference type="PROSITE" id="PS50297">
    <property type="entry name" value="ANK_REP_REGION"/>
    <property type="match status" value="5"/>
</dbReference>
<feature type="region of interest" description="Disordered" evidence="4">
    <location>
        <begin position="177"/>
        <end position="211"/>
    </location>
</feature>